<keyword evidence="1" id="KW-0732">Signal</keyword>
<dbReference type="EMBL" id="QNUL01000002">
    <property type="protein sequence ID" value="REA63754.1"/>
    <property type="molecule type" value="Genomic_DNA"/>
</dbReference>
<organism evidence="3 4">
    <name type="scientific">Dyadobacter luteus</name>
    <dbReference type="NCBI Taxonomy" id="2259619"/>
    <lineage>
        <taxon>Bacteria</taxon>
        <taxon>Pseudomonadati</taxon>
        <taxon>Bacteroidota</taxon>
        <taxon>Cytophagia</taxon>
        <taxon>Cytophagales</taxon>
        <taxon>Spirosomataceae</taxon>
        <taxon>Dyadobacter</taxon>
    </lineage>
</organism>
<feature type="domain" description="LTD" evidence="2">
    <location>
        <begin position="18"/>
        <end position="148"/>
    </location>
</feature>
<dbReference type="InterPro" id="IPR001322">
    <property type="entry name" value="Lamin_tail_dom"/>
</dbReference>
<dbReference type="Proteomes" id="UP000256373">
    <property type="component" value="Unassembled WGS sequence"/>
</dbReference>
<evidence type="ECO:0000259" key="2">
    <source>
        <dbReference type="PROSITE" id="PS51841"/>
    </source>
</evidence>
<dbReference type="NCBIfam" id="NF033681">
    <property type="entry name" value="ExeM_NucH_DNase"/>
    <property type="match status" value="1"/>
</dbReference>
<dbReference type="SUPFAM" id="SSF56219">
    <property type="entry name" value="DNase I-like"/>
    <property type="match status" value="1"/>
</dbReference>
<evidence type="ECO:0000256" key="1">
    <source>
        <dbReference type="SAM" id="SignalP"/>
    </source>
</evidence>
<dbReference type="OrthoDB" id="9800417at2"/>
<dbReference type="PROSITE" id="PS51841">
    <property type="entry name" value="LTD"/>
    <property type="match status" value="1"/>
</dbReference>
<reference evidence="3 4" key="1">
    <citation type="submission" date="2018-07" db="EMBL/GenBank/DDBJ databases">
        <title>Dyadobacter roseus sp. nov., isolated from rose rhizosphere soil.</title>
        <authorList>
            <person name="Chen L."/>
        </authorList>
    </citation>
    <scope>NUCLEOTIDE SEQUENCE [LARGE SCALE GENOMIC DNA]</scope>
    <source>
        <strain evidence="3 4">RS19</strain>
    </source>
</reference>
<dbReference type="RefSeq" id="WP_115829505.1">
    <property type="nucleotide sequence ID" value="NZ_QNUL01000002.1"/>
</dbReference>
<feature type="signal peptide" evidence="1">
    <location>
        <begin position="1"/>
        <end position="20"/>
    </location>
</feature>
<dbReference type="InterPro" id="IPR036691">
    <property type="entry name" value="Endo/exonu/phosph_ase_sf"/>
</dbReference>
<dbReference type="Pfam" id="PF00932">
    <property type="entry name" value="LTD"/>
    <property type="match status" value="1"/>
</dbReference>
<proteinExistence type="predicted"/>
<dbReference type="Pfam" id="PF03372">
    <property type="entry name" value="Exo_endo_phos"/>
    <property type="match status" value="1"/>
</dbReference>
<dbReference type="InterPro" id="IPR005135">
    <property type="entry name" value="Endo/exonuclease/phosphatase"/>
</dbReference>
<dbReference type="NCBIfam" id="TIGR04183">
    <property type="entry name" value="Por_Secre_tail"/>
    <property type="match status" value="1"/>
</dbReference>
<dbReference type="Gene3D" id="3.60.10.10">
    <property type="entry name" value="Endonuclease/exonuclease/phosphatase"/>
    <property type="match status" value="1"/>
</dbReference>
<comment type="caution">
    <text evidence="3">The sequence shown here is derived from an EMBL/GenBank/DDBJ whole genome shotgun (WGS) entry which is preliminary data.</text>
</comment>
<gene>
    <name evidence="3" type="ORF">DSL64_04815</name>
</gene>
<dbReference type="CDD" id="cd04486">
    <property type="entry name" value="YhcR_OBF_like"/>
    <property type="match status" value="1"/>
</dbReference>
<dbReference type="PANTHER" id="PTHR42834">
    <property type="entry name" value="ENDONUCLEASE/EXONUCLEASE/PHOSPHATASE FAMILY PROTEIN (AFU_ORTHOLOGUE AFUA_3G09210)"/>
    <property type="match status" value="1"/>
</dbReference>
<dbReference type="PANTHER" id="PTHR42834:SF1">
    <property type="entry name" value="ENDONUCLEASE_EXONUCLEASE_PHOSPHATASE FAMILY PROTEIN (AFU_ORTHOLOGUE AFUA_3G09210)"/>
    <property type="match status" value="1"/>
</dbReference>
<keyword evidence="4" id="KW-1185">Reference proteome</keyword>
<dbReference type="CDD" id="cd10283">
    <property type="entry name" value="MnuA_DNase1-like"/>
    <property type="match status" value="1"/>
</dbReference>
<dbReference type="AlphaFoldDB" id="A0A3D8YGS3"/>
<dbReference type="InterPro" id="IPR026444">
    <property type="entry name" value="Secre_tail"/>
</dbReference>
<sequence length="1085" mass="113716">MRLKFLLLSVLFISSFLVRGQVADHVVISEVYGGGGNNGSTYRNDFIELYNPTSLDVTVSGWSVQYASSGGSTWQVTTLSGVIPAKGYYLVQQDAGAGGSVNLPTPDAVGTIPMSATAGKVALCTTATTLSGASPISSAILDFVGFGTAANFSETAPTATLSAANSAQRKTNATQIIVGQGNGWDSNNNSADFLTGAPTPINSGLKDLPGITSTPTSLDFGNTFVNTNSAERSVVLRFSNLNSTAATITATAPFQISKTAGGPYSASVEITESERTPSGVSIYVIVNPVATGAVSGSLTLSHASLTTAGTVALSANGVIPPTSVTKISQIQGTGAQAISGVYMVEAIVTGVYSTLSPAGFYIQEEDADADDDINTSEGIFVVADNPTVEVGDKVLVTGEVQENSSAPSFNQAVITSPSISVVSQTNPLPSFAIINNTDYSTAAAEKYEGMRVQFASPLIVSDVRSLAQYGEISLSTNGSVYVPTQIVDPNDNPASGTSSTGTSNVAAVNAYAAANASKVILLDDGSGLSNPSVIPYLDPALKTVRVNSTIASLKGIMGYAFSAYRIQPLEGADAPVISVSRPTVPTFTKTDVKLASFNVLNYFNGNGQGGGFPTSRGATTAAAFAIQRSKIIKALEEMNADVVGLIEIENDGVGQYSAVQDLVNGLNEALNIPGAYAIVNDGANIQNDNTDAIRCAIIYKPGVVTPVGAAELDGLSGQRPFLGQTFETVVAPGPENRVLAAERFNFVVNHFKSKSGSGTGADANQNDGQSAFNATRKLQASALLTFISGLETSGSTNRTVSVGDYNAYYEEDPMDILRAGGLLVPSSATDYSYHFDGALGSLDHAVVSSTMAPFVSVKKWNINSNEPAFLQYTNASLTDVNSPFRSSDHDPILIGVDFSGALPVRLVSFNAKAVDNGVQLDWRTTDEVNNSHFTVQRSEDGVKFEDVAVVDAKGNKELATYQILDKEPLKGQSYYRLKQTDMDGTFTNSRIVTVKLGEALGMQLMIHPNPVSDQINFSFTGKGAFNGDLNYVIYNKEGVSLFSGKGSLDKIGGQASSILPNLKTGLYMIRISNNTDSRTFRFVKQ</sequence>
<evidence type="ECO:0000313" key="3">
    <source>
        <dbReference type="EMBL" id="REA63754.1"/>
    </source>
</evidence>
<evidence type="ECO:0000313" key="4">
    <source>
        <dbReference type="Proteomes" id="UP000256373"/>
    </source>
</evidence>
<name>A0A3D8YGS3_9BACT</name>
<dbReference type="GO" id="GO:0003824">
    <property type="term" value="F:catalytic activity"/>
    <property type="evidence" value="ECO:0007669"/>
    <property type="project" value="InterPro"/>
</dbReference>
<accession>A0A3D8YGS3</accession>
<dbReference type="InterPro" id="IPR036415">
    <property type="entry name" value="Lamin_tail_dom_sf"/>
</dbReference>
<dbReference type="InterPro" id="IPR047971">
    <property type="entry name" value="ExeM-like"/>
</dbReference>
<dbReference type="SUPFAM" id="SSF74853">
    <property type="entry name" value="Lamin A/C globular tail domain"/>
    <property type="match status" value="1"/>
</dbReference>
<protein>
    <recommendedName>
        <fullName evidence="2">LTD domain-containing protein</fullName>
    </recommendedName>
</protein>
<feature type="chain" id="PRO_5017833880" description="LTD domain-containing protein" evidence="1">
    <location>
        <begin position="21"/>
        <end position="1085"/>
    </location>
</feature>